<organism evidence="2">
    <name type="scientific">Anopheles marajoara</name>
    <dbReference type="NCBI Taxonomy" id="58244"/>
    <lineage>
        <taxon>Eukaryota</taxon>
        <taxon>Metazoa</taxon>
        <taxon>Ecdysozoa</taxon>
        <taxon>Arthropoda</taxon>
        <taxon>Hexapoda</taxon>
        <taxon>Insecta</taxon>
        <taxon>Pterygota</taxon>
        <taxon>Neoptera</taxon>
        <taxon>Endopterygota</taxon>
        <taxon>Diptera</taxon>
        <taxon>Nematocera</taxon>
        <taxon>Culicoidea</taxon>
        <taxon>Culicidae</taxon>
        <taxon>Anophelinae</taxon>
        <taxon>Anopheles</taxon>
    </lineage>
</organism>
<reference evidence="2" key="1">
    <citation type="submission" date="2018-01" db="EMBL/GenBank/DDBJ databases">
        <title>An insight into the sialome of Amazonian anophelines.</title>
        <authorList>
            <person name="Ribeiro J.M."/>
            <person name="Scarpassa V."/>
            <person name="Calvo E."/>
        </authorList>
    </citation>
    <scope>NUCLEOTIDE SEQUENCE</scope>
    <source>
        <tissue evidence="2">Salivary glands</tissue>
    </source>
</reference>
<protein>
    <submittedName>
        <fullName evidence="2">Putative secreted protein</fullName>
    </submittedName>
</protein>
<dbReference type="AlphaFoldDB" id="A0A2M4C751"/>
<name>A0A2M4C751_9DIPT</name>
<sequence length="130" mass="14156">MASILVALHRALPGVAPICRAVVVRPLVTRETVPESAHTHTHTHAPVTPAQHQRCGHGTRQRARHWHGRGAVRCGAVQEGQCQTRAETTGSNPASRGTPIDGLLAFRGANTYPSLSFNRTTRTPIRNTRY</sequence>
<feature type="region of interest" description="Disordered" evidence="1">
    <location>
        <begin position="34"/>
        <end position="60"/>
    </location>
</feature>
<proteinExistence type="predicted"/>
<dbReference type="EMBL" id="GGFJ01011924">
    <property type="protein sequence ID" value="MBW61065.1"/>
    <property type="molecule type" value="Transcribed_RNA"/>
</dbReference>
<accession>A0A2M4C751</accession>
<evidence type="ECO:0000313" key="2">
    <source>
        <dbReference type="EMBL" id="MBW61065.1"/>
    </source>
</evidence>
<evidence type="ECO:0000256" key="1">
    <source>
        <dbReference type="SAM" id="MobiDB-lite"/>
    </source>
</evidence>